<keyword evidence="3" id="KW-1185">Reference proteome</keyword>
<gene>
    <name evidence="2" type="ORF">FisN_25Lh106</name>
</gene>
<dbReference type="InParanoid" id="A0A1Z5J7S4"/>
<comment type="caution">
    <text evidence="2">The sequence shown here is derived from an EMBL/GenBank/DDBJ whole genome shotgun (WGS) entry which is preliminary data.</text>
</comment>
<organism evidence="2 3">
    <name type="scientific">Fistulifera solaris</name>
    <name type="common">Oleaginous diatom</name>
    <dbReference type="NCBI Taxonomy" id="1519565"/>
    <lineage>
        <taxon>Eukaryota</taxon>
        <taxon>Sar</taxon>
        <taxon>Stramenopiles</taxon>
        <taxon>Ochrophyta</taxon>
        <taxon>Bacillariophyta</taxon>
        <taxon>Bacillariophyceae</taxon>
        <taxon>Bacillariophycidae</taxon>
        <taxon>Naviculales</taxon>
        <taxon>Naviculaceae</taxon>
        <taxon>Fistulifera</taxon>
    </lineage>
</organism>
<evidence type="ECO:0000313" key="2">
    <source>
        <dbReference type="EMBL" id="GAX10045.1"/>
    </source>
</evidence>
<dbReference type="Proteomes" id="UP000198406">
    <property type="component" value="Unassembled WGS sequence"/>
</dbReference>
<proteinExistence type="predicted"/>
<keyword evidence="1" id="KW-0732">Signal</keyword>
<sequence length="125" mass="14359">MNHKLIKASFLLTTLLSLSVAFQLDPVRLPRFKTQLKAWSLPVPESPTPFGKWYQECDAIGRNRKYEDTPFEYNYVPIFDDSAATKDDALAQTKTLARHHQSRVPVATSIRKAALFVRRAWVPKK</sequence>
<accession>A0A1Z5J7S4</accession>
<protein>
    <submittedName>
        <fullName evidence="2">Uncharacterized protein</fullName>
    </submittedName>
</protein>
<feature type="chain" id="PRO_5012080144" evidence="1">
    <location>
        <begin position="22"/>
        <end position="125"/>
    </location>
</feature>
<feature type="signal peptide" evidence="1">
    <location>
        <begin position="1"/>
        <end position="21"/>
    </location>
</feature>
<evidence type="ECO:0000256" key="1">
    <source>
        <dbReference type="SAM" id="SignalP"/>
    </source>
</evidence>
<name>A0A1Z5J7S4_FISSO</name>
<dbReference type="AlphaFoldDB" id="A0A1Z5J7S4"/>
<dbReference type="EMBL" id="BDSP01000014">
    <property type="protein sequence ID" value="GAX10045.1"/>
    <property type="molecule type" value="Genomic_DNA"/>
</dbReference>
<evidence type="ECO:0000313" key="3">
    <source>
        <dbReference type="Proteomes" id="UP000198406"/>
    </source>
</evidence>
<reference evidence="2 3" key="1">
    <citation type="journal article" date="2015" name="Plant Cell">
        <title>Oil accumulation by the oleaginous diatom Fistulifera solaris as revealed by the genome and transcriptome.</title>
        <authorList>
            <person name="Tanaka T."/>
            <person name="Maeda Y."/>
            <person name="Veluchamy A."/>
            <person name="Tanaka M."/>
            <person name="Abida H."/>
            <person name="Marechal E."/>
            <person name="Bowler C."/>
            <person name="Muto M."/>
            <person name="Sunaga Y."/>
            <person name="Tanaka M."/>
            <person name="Yoshino T."/>
            <person name="Taniguchi T."/>
            <person name="Fukuda Y."/>
            <person name="Nemoto M."/>
            <person name="Matsumoto M."/>
            <person name="Wong P.S."/>
            <person name="Aburatani S."/>
            <person name="Fujibuchi W."/>
        </authorList>
    </citation>
    <scope>NUCLEOTIDE SEQUENCE [LARGE SCALE GENOMIC DNA]</scope>
    <source>
        <strain evidence="2 3">JPCC DA0580</strain>
    </source>
</reference>